<gene>
    <name evidence="3" type="ORF">B7492_11750</name>
</gene>
<dbReference type="Gene3D" id="3.40.50.300">
    <property type="entry name" value="P-loop containing nucleotide triphosphate hydrolases"/>
    <property type="match status" value="1"/>
</dbReference>
<organism evidence="3 4">
    <name type="scientific">Bacillus mycoides</name>
    <dbReference type="NCBI Taxonomy" id="1405"/>
    <lineage>
        <taxon>Bacteria</taxon>
        <taxon>Bacillati</taxon>
        <taxon>Bacillota</taxon>
        <taxon>Bacilli</taxon>
        <taxon>Bacillales</taxon>
        <taxon>Bacillaceae</taxon>
        <taxon>Bacillus</taxon>
        <taxon>Bacillus cereus group</taxon>
    </lineage>
</organism>
<dbReference type="AlphaFoldDB" id="A0A1W6A7S7"/>
<feature type="coiled-coil region" evidence="1">
    <location>
        <begin position="361"/>
        <end position="461"/>
    </location>
</feature>
<evidence type="ECO:0000313" key="3">
    <source>
        <dbReference type="EMBL" id="ARJ21869.1"/>
    </source>
</evidence>
<dbReference type="InterPro" id="IPR018760">
    <property type="entry name" value="DUF2326"/>
</dbReference>
<feature type="coiled-coil region" evidence="1">
    <location>
        <begin position="196"/>
        <end position="273"/>
    </location>
</feature>
<evidence type="ECO:0000256" key="1">
    <source>
        <dbReference type="SAM" id="Coils"/>
    </source>
</evidence>
<dbReference type="EMBL" id="CP020743">
    <property type="protein sequence ID" value="ARJ21869.1"/>
    <property type="molecule type" value="Genomic_DNA"/>
</dbReference>
<accession>A0A1W6A7S7</accession>
<dbReference type="Gene3D" id="1.10.287.1490">
    <property type="match status" value="1"/>
</dbReference>
<proteinExistence type="predicted"/>
<feature type="domain" description="DUF2326" evidence="2">
    <location>
        <begin position="484"/>
        <end position="623"/>
    </location>
</feature>
<name>A0A1W6A7S7_BACMY</name>
<dbReference type="Proteomes" id="UP000192932">
    <property type="component" value="Chromosome"/>
</dbReference>
<dbReference type="RefSeq" id="WP_085310771.1">
    <property type="nucleotide sequence ID" value="NZ_CP020743.1"/>
</dbReference>
<evidence type="ECO:0000259" key="2">
    <source>
        <dbReference type="Pfam" id="PF10088"/>
    </source>
</evidence>
<dbReference type="Pfam" id="PF10088">
    <property type="entry name" value="DUF2326"/>
    <property type="match status" value="1"/>
</dbReference>
<reference evidence="3 4" key="1">
    <citation type="submission" date="2017-04" db="EMBL/GenBank/DDBJ databases">
        <title>The Characteristic of a Fine Plant Growth-Promoting Rhizobacteria Bacillus mycoides Gnyt1 and its Whole Genome Sequencing Analysis.</title>
        <authorList>
            <person name="Li J.H."/>
            <person name="Yao T."/>
        </authorList>
    </citation>
    <scope>NUCLEOTIDE SEQUENCE [LARGE SCALE GENOMIC DNA]</scope>
    <source>
        <strain evidence="3 4">Gnyt1</strain>
    </source>
</reference>
<sequence length="623" mass="72442">MQNTLFINRVTTEPKINKFDVQLTKGLNIIFAQDVGGKGAVNSVGKSTFVKLIDYGLGSNSFLKSESAKQQLKNTYLLMEFSVNDVKTTIKRNLIKGNICEVYEGWVIDKILSNSSYTGEKMDNGDYKSRLESLLFSNKNYYKDNKILSIRQILSQLIRVQGSGFEAIDKPLGINEAANIRRQRLEFLTGLLSEEEKHLNHEIQQAEEREKDLKKQYQIIEGYIRHKTIKHEFELKEELSQLEFQIGNIEQNLEDERNELVKIYERQDELKKEKQKNITIINEIQEKISAYKLRVLNYTTTCNEIENESESIDFTIRSMEWFKRYPHKKCPTCLKPLKYDDSEKCLLHEDGTSDKAIETIKQVLENEKKELQESISFYEDQIKQLLKERSDVQKLVNEINGRMAKEIDTVIENITYLEGMKEELQKNLMSINIQINSLNDVNKYQREWNDEKDTLDSLRKDLKSYQEGMQVRLQSLSTYYDEIVQFLYNGTKKGILNLSPKAKNIQVKIINDDGVGEEDTGDATKIMKVVAFDLALLKLAESSEVMHPKFLIHDSPNVRDVDPEVYKRIMTYVLELESEKGDIDFQYIITTLLLPEDIKENSEYIKLKLNNNGEEGKLFGFSF</sequence>
<keyword evidence="1" id="KW-0175">Coiled coil</keyword>
<protein>
    <recommendedName>
        <fullName evidence="2">DUF2326 domain-containing protein</fullName>
    </recommendedName>
</protein>
<dbReference type="InterPro" id="IPR027417">
    <property type="entry name" value="P-loop_NTPase"/>
</dbReference>
<evidence type="ECO:0000313" key="4">
    <source>
        <dbReference type="Proteomes" id="UP000192932"/>
    </source>
</evidence>